<evidence type="ECO:0000313" key="2">
    <source>
        <dbReference type="EMBL" id="KAF9734380.1"/>
    </source>
</evidence>
<keyword evidence="3" id="KW-1185">Reference proteome</keyword>
<protein>
    <submittedName>
        <fullName evidence="2">Uncharacterized protein</fullName>
    </submittedName>
</protein>
<evidence type="ECO:0000313" key="3">
    <source>
        <dbReference type="Proteomes" id="UP000756921"/>
    </source>
</evidence>
<feature type="region of interest" description="Disordered" evidence="1">
    <location>
        <begin position="290"/>
        <end position="313"/>
    </location>
</feature>
<dbReference type="EMBL" id="WJXW01000007">
    <property type="protein sequence ID" value="KAF9734380.1"/>
    <property type="molecule type" value="Genomic_DNA"/>
</dbReference>
<feature type="compositionally biased region" description="Polar residues" evidence="1">
    <location>
        <begin position="121"/>
        <end position="132"/>
    </location>
</feature>
<feature type="compositionally biased region" description="Basic and acidic residues" evidence="1">
    <location>
        <begin position="304"/>
        <end position="313"/>
    </location>
</feature>
<gene>
    <name evidence="2" type="ORF">PMIN01_07283</name>
</gene>
<feature type="region of interest" description="Disordered" evidence="1">
    <location>
        <begin position="121"/>
        <end position="161"/>
    </location>
</feature>
<proteinExistence type="predicted"/>
<feature type="region of interest" description="Disordered" evidence="1">
    <location>
        <begin position="1"/>
        <end position="75"/>
    </location>
</feature>
<sequence length="313" mass="33950">MRTKNEEKKRHRSQHGAPFAASAREADNWAPVETDFTPGGQSSFSAILGRRGRREPSPQQEPTYPTPPAVKHRTRRGEFRAATPYTHTAALGALALMIQTQHHRLLSPHALACPLSQTMTTTELTRKQQNSPPRGPFKPRNPLPHHAPPSPPPPPHIPYDLPKQLKRTAARTPVPITHFSEAAGCTGRRGAGHDSGQGNDRCGHVMTDGGRQDVDRQDVGSDVGALRGYVGFAADRWVVINMHHGEVQAVSVPSGRPQEPGTSRTEKNSKIAPARLLAVIGRYVRSPGADRLLSSAGQTSSTEATDHSLVRTS</sequence>
<name>A0A9P6KPT7_9PLEO</name>
<accession>A0A9P6KPT7</accession>
<comment type="caution">
    <text evidence="2">The sequence shown here is derived from an EMBL/GenBank/DDBJ whole genome shotgun (WGS) entry which is preliminary data.</text>
</comment>
<feature type="compositionally biased region" description="Pro residues" evidence="1">
    <location>
        <begin position="133"/>
        <end position="157"/>
    </location>
</feature>
<dbReference type="AlphaFoldDB" id="A0A9P6KPT7"/>
<feature type="region of interest" description="Disordered" evidence="1">
    <location>
        <begin position="250"/>
        <end position="271"/>
    </location>
</feature>
<reference evidence="2" key="1">
    <citation type="journal article" date="2020" name="Mol. Plant Microbe Interact.">
        <title>Genome Sequence of the Biocontrol Agent Coniothyrium minitans strain Conio (IMI 134523).</title>
        <authorList>
            <person name="Patel D."/>
            <person name="Shittu T.A."/>
            <person name="Baroncelli R."/>
            <person name="Muthumeenakshi S."/>
            <person name="Osborne T.H."/>
            <person name="Janganan T.K."/>
            <person name="Sreenivasaprasad S."/>
        </authorList>
    </citation>
    <scope>NUCLEOTIDE SEQUENCE</scope>
    <source>
        <strain evidence="2">Conio</strain>
    </source>
</reference>
<organism evidence="2 3">
    <name type="scientific">Paraphaeosphaeria minitans</name>
    <dbReference type="NCBI Taxonomy" id="565426"/>
    <lineage>
        <taxon>Eukaryota</taxon>
        <taxon>Fungi</taxon>
        <taxon>Dikarya</taxon>
        <taxon>Ascomycota</taxon>
        <taxon>Pezizomycotina</taxon>
        <taxon>Dothideomycetes</taxon>
        <taxon>Pleosporomycetidae</taxon>
        <taxon>Pleosporales</taxon>
        <taxon>Massarineae</taxon>
        <taxon>Didymosphaeriaceae</taxon>
        <taxon>Paraphaeosphaeria</taxon>
    </lineage>
</organism>
<dbReference type="Proteomes" id="UP000756921">
    <property type="component" value="Unassembled WGS sequence"/>
</dbReference>
<evidence type="ECO:0000256" key="1">
    <source>
        <dbReference type="SAM" id="MobiDB-lite"/>
    </source>
</evidence>